<organism evidence="1 2">
    <name type="scientific">Clunio marinus</name>
    <dbReference type="NCBI Taxonomy" id="568069"/>
    <lineage>
        <taxon>Eukaryota</taxon>
        <taxon>Metazoa</taxon>
        <taxon>Ecdysozoa</taxon>
        <taxon>Arthropoda</taxon>
        <taxon>Hexapoda</taxon>
        <taxon>Insecta</taxon>
        <taxon>Pterygota</taxon>
        <taxon>Neoptera</taxon>
        <taxon>Endopterygota</taxon>
        <taxon>Diptera</taxon>
        <taxon>Nematocera</taxon>
        <taxon>Chironomoidea</taxon>
        <taxon>Chironomidae</taxon>
        <taxon>Clunio</taxon>
    </lineage>
</organism>
<name>A0A1J1IQ06_9DIPT</name>
<dbReference type="AlphaFoldDB" id="A0A1J1IQ06"/>
<accession>A0A1J1IQ06</accession>
<gene>
    <name evidence="1" type="ORF">CLUMA_CG013845</name>
</gene>
<dbReference type="Proteomes" id="UP000183832">
    <property type="component" value="Unassembled WGS sequence"/>
</dbReference>
<proteinExistence type="predicted"/>
<protein>
    <submittedName>
        <fullName evidence="1">CLUMA_CG013845, isoform A</fullName>
    </submittedName>
</protein>
<evidence type="ECO:0000313" key="1">
    <source>
        <dbReference type="EMBL" id="CRL00585.1"/>
    </source>
</evidence>
<reference evidence="1 2" key="1">
    <citation type="submission" date="2015-04" db="EMBL/GenBank/DDBJ databases">
        <authorList>
            <person name="Syromyatnikov M.Y."/>
            <person name="Popov V.N."/>
        </authorList>
    </citation>
    <scope>NUCLEOTIDE SEQUENCE [LARGE SCALE GENOMIC DNA]</scope>
</reference>
<sequence>MKLKQKKSQQLSRCKQRLITKNKIQASRCQAHSFIQEFYIICDLGNIDTREKKIAQFKSKNKT</sequence>
<dbReference type="EMBL" id="CVRI01000054">
    <property type="protein sequence ID" value="CRL00585.1"/>
    <property type="molecule type" value="Genomic_DNA"/>
</dbReference>
<keyword evidence="2" id="KW-1185">Reference proteome</keyword>
<evidence type="ECO:0000313" key="2">
    <source>
        <dbReference type="Proteomes" id="UP000183832"/>
    </source>
</evidence>